<evidence type="ECO:0000256" key="5">
    <source>
        <dbReference type="ARBA" id="ARBA00022900"/>
    </source>
</evidence>
<dbReference type="InterPro" id="IPR050098">
    <property type="entry name" value="TFPI/VKTCI-like"/>
</dbReference>
<evidence type="ECO:0000313" key="9">
    <source>
        <dbReference type="Proteomes" id="UP000887013"/>
    </source>
</evidence>
<keyword evidence="5" id="KW-0722">Serine protease inhibitor</keyword>
<keyword evidence="9" id="KW-1185">Reference proteome</keyword>
<dbReference type="Gene3D" id="4.10.410.10">
    <property type="entry name" value="Pancreatic trypsin inhibitor Kunitz domain"/>
    <property type="match status" value="1"/>
</dbReference>
<keyword evidence="6" id="KW-1015">Disulfide bond</keyword>
<dbReference type="Proteomes" id="UP000887013">
    <property type="component" value="Unassembled WGS sequence"/>
</dbReference>
<organism evidence="8 9">
    <name type="scientific">Nephila pilipes</name>
    <name type="common">Giant wood spider</name>
    <name type="synonym">Nephila maculata</name>
    <dbReference type="NCBI Taxonomy" id="299642"/>
    <lineage>
        <taxon>Eukaryota</taxon>
        <taxon>Metazoa</taxon>
        <taxon>Ecdysozoa</taxon>
        <taxon>Arthropoda</taxon>
        <taxon>Chelicerata</taxon>
        <taxon>Arachnida</taxon>
        <taxon>Araneae</taxon>
        <taxon>Araneomorphae</taxon>
        <taxon>Entelegynae</taxon>
        <taxon>Araneoidea</taxon>
        <taxon>Nephilidae</taxon>
        <taxon>Nephila</taxon>
    </lineage>
</organism>
<dbReference type="PROSITE" id="PS50279">
    <property type="entry name" value="BPTI_KUNITZ_2"/>
    <property type="match status" value="1"/>
</dbReference>
<comment type="subcellular location">
    <subcellularLocation>
        <location evidence="1">Secreted</location>
    </subcellularLocation>
</comment>
<dbReference type="AlphaFoldDB" id="A0A8X6QJS9"/>
<feature type="domain" description="BPTI/Kunitz inhibitor" evidence="7">
    <location>
        <begin position="50"/>
        <end position="100"/>
    </location>
</feature>
<evidence type="ECO:0000256" key="2">
    <source>
        <dbReference type="ARBA" id="ARBA00022525"/>
    </source>
</evidence>
<dbReference type="GO" id="GO:0005576">
    <property type="term" value="C:extracellular region"/>
    <property type="evidence" value="ECO:0007669"/>
    <property type="project" value="UniProtKB-SubCell"/>
</dbReference>
<gene>
    <name evidence="8" type="ORF">NPIL_54511</name>
</gene>
<dbReference type="InterPro" id="IPR036880">
    <property type="entry name" value="Kunitz_BPTI_sf"/>
</dbReference>
<dbReference type="PRINTS" id="PR00759">
    <property type="entry name" value="BASICPTASE"/>
</dbReference>
<dbReference type="EMBL" id="BMAW01081038">
    <property type="protein sequence ID" value="GFU22640.1"/>
    <property type="molecule type" value="Genomic_DNA"/>
</dbReference>
<evidence type="ECO:0000256" key="1">
    <source>
        <dbReference type="ARBA" id="ARBA00004613"/>
    </source>
</evidence>
<dbReference type="InterPro" id="IPR002223">
    <property type="entry name" value="Kunitz_BPTI"/>
</dbReference>
<comment type="caution">
    <text evidence="8">The sequence shown here is derived from an EMBL/GenBank/DDBJ whole genome shotgun (WGS) entry which is preliminary data.</text>
</comment>
<keyword evidence="2" id="KW-0964">Secreted</keyword>
<dbReference type="InterPro" id="IPR020901">
    <property type="entry name" value="Prtase_inh_Kunz-CS"/>
</dbReference>
<dbReference type="PANTHER" id="PTHR10083">
    <property type="entry name" value="KUNITZ-TYPE PROTEASE INHIBITOR-RELATED"/>
    <property type="match status" value="1"/>
</dbReference>
<dbReference type="Pfam" id="PF00014">
    <property type="entry name" value="Kunitz_BPTI"/>
    <property type="match status" value="1"/>
</dbReference>
<dbReference type="GO" id="GO:0004867">
    <property type="term" value="F:serine-type endopeptidase inhibitor activity"/>
    <property type="evidence" value="ECO:0007669"/>
    <property type="project" value="UniProtKB-KW"/>
</dbReference>
<keyword evidence="3" id="KW-0646">Protease inhibitor</keyword>
<evidence type="ECO:0000256" key="6">
    <source>
        <dbReference type="ARBA" id="ARBA00023157"/>
    </source>
</evidence>
<dbReference type="OrthoDB" id="6430840at2759"/>
<dbReference type="FunFam" id="4.10.410.10:FF:000020">
    <property type="entry name" value="Collagen, type VI, alpha 3"/>
    <property type="match status" value="1"/>
</dbReference>
<evidence type="ECO:0000256" key="3">
    <source>
        <dbReference type="ARBA" id="ARBA00022690"/>
    </source>
</evidence>
<dbReference type="SUPFAM" id="SSF57362">
    <property type="entry name" value="BPTI-like"/>
    <property type="match status" value="1"/>
</dbReference>
<evidence type="ECO:0000313" key="8">
    <source>
        <dbReference type="EMBL" id="GFU22640.1"/>
    </source>
</evidence>
<dbReference type="PROSITE" id="PS00280">
    <property type="entry name" value="BPTI_KUNITZ_1"/>
    <property type="match status" value="1"/>
</dbReference>
<dbReference type="SMART" id="SM00131">
    <property type="entry name" value="KU"/>
    <property type="match status" value="1"/>
</dbReference>
<protein>
    <recommendedName>
        <fullName evidence="7">BPTI/Kunitz inhibitor domain-containing protein</fullName>
    </recommendedName>
</protein>
<proteinExistence type="predicted"/>
<accession>A0A8X6QJS9</accession>
<keyword evidence="4" id="KW-0732">Signal</keyword>
<dbReference type="CDD" id="cd00109">
    <property type="entry name" value="Kunitz-type"/>
    <property type="match status" value="1"/>
</dbReference>
<evidence type="ECO:0000256" key="4">
    <source>
        <dbReference type="ARBA" id="ARBA00022729"/>
    </source>
</evidence>
<sequence length="102" mass="11737">MSKRVRAVIRRESSFSAYIYLVLNSNMKLKIVIIMMLFEYISVVGKKPVCQIIPTRGPCKQYEMKYAYDPKYGNCRIFLYGGCSPSANTFPTLRKCIEMCGN</sequence>
<reference evidence="8" key="1">
    <citation type="submission" date="2020-08" db="EMBL/GenBank/DDBJ databases">
        <title>Multicomponent nature underlies the extraordinary mechanical properties of spider dragline silk.</title>
        <authorList>
            <person name="Kono N."/>
            <person name="Nakamura H."/>
            <person name="Mori M."/>
            <person name="Yoshida Y."/>
            <person name="Ohtoshi R."/>
            <person name="Malay A.D."/>
            <person name="Moran D.A.P."/>
            <person name="Tomita M."/>
            <person name="Numata K."/>
            <person name="Arakawa K."/>
        </authorList>
    </citation>
    <scope>NUCLEOTIDE SEQUENCE</scope>
</reference>
<name>A0A8X6QJS9_NEPPI</name>
<evidence type="ECO:0000259" key="7">
    <source>
        <dbReference type="PROSITE" id="PS50279"/>
    </source>
</evidence>